<protein>
    <submittedName>
        <fullName evidence="3">Uncharacterized protein YigE, DUF2233 family</fullName>
    </submittedName>
</protein>
<dbReference type="EMBL" id="FMVT01000003">
    <property type="protein sequence ID" value="SCY29184.1"/>
    <property type="molecule type" value="Genomic_DNA"/>
</dbReference>
<evidence type="ECO:0000259" key="2">
    <source>
        <dbReference type="Pfam" id="PF09992"/>
    </source>
</evidence>
<accession>A0A1G5EQI8</accession>
<dbReference type="InterPro" id="IPR018711">
    <property type="entry name" value="NAGPA"/>
</dbReference>
<evidence type="ECO:0000256" key="1">
    <source>
        <dbReference type="SAM" id="SignalP"/>
    </source>
</evidence>
<dbReference type="Proteomes" id="UP000199502">
    <property type="component" value="Unassembled WGS sequence"/>
</dbReference>
<sequence>MAGDWGCRLGVILGALVALALPAAAAACERVQHDGQGYVLCEVEAAQEPALRLWMDGSDGVPLRNFNNVRRMLDEGEALGFAMNAGMFHPGFRPVGLLVIDGQELSPIVTGGSRDNFGMLPNGVFCTGGDRPFQVVESRSFAATRPDCRLATQSGPMLVIEGELHPRFLPDSTSRYIRNGVGVSPDGQTAWFAISDRPVTFHEFGRFFRDGLGVREALYFDGSISRLYAPSVGRADFGRSMGPIIGLVGQGG</sequence>
<feature type="chain" id="PRO_5011443096" evidence="1">
    <location>
        <begin position="27"/>
        <end position="252"/>
    </location>
</feature>
<proteinExistence type="predicted"/>
<dbReference type="STRING" id="336292.SAMN05660710_01188"/>
<dbReference type="OrthoDB" id="5515706at2"/>
<dbReference type="RefSeq" id="WP_090741228.1">
    <property type="nucleotide sequence ID" value="NZ_FMVT01000003.1"/>
</dbReference>
<evidence type="ECO:0000313" key="4">
    <source>
        <dbReference type="Proteomes" id="UP000199502"/>
    </source>
</evidence>
<dbReference type="AlphaFoldDB" id="A0A1G5EQI8"/>
<feature type="domain" description="Phosphodiester glycosidase" evidence="2">
    <location>
        <begin position="81"/>
        <end position="225"/>
    </location>
</feature>
<organism evidence="3 4">
    <name type="scientific">Paracoccus tibetensis</name>
    <dbReference type="NCBI Taxonomy" id="336292"/>
    <lineage>
        <taxon>Bacteria</taxon>
        <taxon>Pseudomonadati</taxon>
        <taxon>Pseudomonadota</taxon>
        <taxon>Alphaproteobacteria</taxon>
        <taxon>Rhodobacterales</taxon>
        <taxon>Paracoccaceae</taxon>
        <taxon>Paracoccus</taxon>
    </lineage>
</organism>
<evidence type="ECO:0000313" key="3">
    <source>
        <dbReference type="EMBL" id="SCY29184.1"/>
    </source>
</evidence>
<feature type="signal peptide" evidence="1">
    <location>
        <begin position="1"/>
        <end position="26"/>
    </location>
</feature>
<keyword evidence="4" id="KW-1185">Reference proteome</keyword>
<reference evidence="3 4" key="1">
    <citation type="submission" date="2016-10" db="EMBL/GenBank/DDBJ databases">
        <authorList>
            <person name="de Groot N.N."/>
        </authorList>
    </citation>
    <scope>NUCLEOTIDE SEQUENCE [LARGE SCALE GENOMIC DNA]</scope>
    <source>
        <strain evidence="3 4">CGMCC 1.8925</strain>
    </source>
</reference>
<gene>
    <name evidence="3" type="ORF">SAMN05660710_01188</name>
</gene>
<name>A0A1G5EQI8_9RHOB</name>
<keyword evidence="1" id="KW-0732">Signal</keyword>
<dbReference type="Pfam" id="PF09992">
    <property type="entry name" value="NAGPA"/>
    <property type="match status" value="1"/>
</dbReference>